<comment type="caution">
    <text evidence="1">The sequence shown here is derived from an EMBL/GenBank/DDBJ whole genome shotgun (WGS) entry which is preliminary data.</text>
</comment>
<gene>
    <name evidence="1" type="ORF">V1525DRAFT_412346</name>
</gene>
<name>A0ACC3STQ0_LIPKO</name>
<reference evidence="2" key="1">
    <citation type="journal article" date="2024" name="Front. Bioeng. Biotechnol.">
        <title>Genome-scale model development and genomic sequencing of the oleaginous clade Lipomyces.</title>
        <authorList>
            <person name="Czajka J.J."/>
            <person name="Han Y."/>
            <person name="Kim J."/>
            <person name="Mondo S.J."/>
            <person name="Hofstad B.A."/>
            <person name="Robles A."/>
            <person name="Haridas S."/>
            <person name="Riley R."/>
            <person name="LaButti K."/>
            <person name="Pangilinan J."/>
            <person name="Andreopoulos W."/>
            <person name="Lipzen A."/>
            <person name="Yan J."/>
            <person name="Wang M."/>
            <person name="Ng V."/>
            <person name="Grigoriev I.V."/>
            <person name="Spatafora J.W."/>
            <person name="Magnuson J.K."/>
            <person name="Baker S.E."/>
            <person name="Pomraning K.R."/>
        </authorList>
    </citation>
    <scope>NUCLEOTIDE SEQUENCE [LARGE SCALE GENOMIC DNA]</scope>
    <source>
        <strain evidence="2">CBS 7786</strain>
    </source>
</reference>
<dbReference type="EMBL" id="MU971456">
    <property type="protein sequence ID" value="KAK9234680.1"/>
    <property type="molecule type" value="Genomic_DNA"/>
</dbReference>
<protein>
    <submittedName>
        <fullName evidence="1">Uncharacterized protein</fullName>
    </submittedName>
</protein>
<proteinExistence type="predicted"/>
<evidence type="ECO:0000313" key="2">
    <source>
        <dbReference type="Proteomes" id="UP001433508"/>
    </source>
</evidence>
<dbReference type="Proteomes" id="UP001433508">
    <property type="component" value="Unassembled WGS sequence"/>
</dbReference>
<organism evidence="1 2">
    <name type="scientific">Lipomyces kononenkoae</name>
    <name type="common">Yeast</name>
    <dbReference type="NCBI Taxonomy" id="34357"/>
    <lineage>
        <taxon>Eukaryota</taxon>
        <taxon>Fungi</taxon>
        <taxon>Dikarya</taxon>
        <taxon>Ascomycota</taxon>
        <taxon>Saccharomycotina</taxon>
        <taxon>Lipomycetes</taxon>
        <taxon>Lipomycetales</taxon>
        <taxon>Lipomycetaceae</taxon>
        <taxon>Lipomyces</taxon>
    </lineage>
</organism>
<accession>A0ACC3STQ0</accession>
<keyword evidence="2" id="KW-1185">Reference proteome</keyword>
<sequence>MSLSLEPHCSACYKKENLLRCQACKVVFYCSRDHQVDDRPNHKSACNGIKKAQKILEGYEQELRAFPGDWMTAPNPFETGVGHFWGIHKTRPYMQSRYALVEALLKAKTRPAVQSALDHILDMLRLCRGDNLGVRDVAPALYLRLGKDQECYDFIKWWATTGKESKYDWGDMDLGYLDVKDANVFEDVDLYGRGHYSLSHAVSVTLIKIRILHDLRNLQGSTVVGETAPFPREILDNIRGKLVSTIVAGNKEIMDSNDQRLAIERLESQVAQWYNVVKESNRYFWPALIRPGNNLTARPQYYGHGTPEEMRLVLQYSYESWLETPGAIDLIREQMDLDT</sequence>
<evidence type="ECO:0000313" key="1">
    <source>
        <dbReference type="EMBL" id="KAK9234680.1"/>
    </source>
</evidence>